<dbReference type="CDD" id="cd00099">
    <property type="entry name" value="IgV"/>
    <property type="match status" value="1"/>
</dbReference>
<feature type="domain" description="Ig-like" evidence="23">
    <location>
        <begin position="41"/>
        <end position="133"/>
    </location>
</feature>
<comment type="subcellular location">
    <subcellularLocation>
        <location evidence="1">Membrane</location>
        <topology evidence="1">Single-pass type I membrane protein</topology>
    </subcellularLocation>
</comment>
<evidence type="ECO:0000256" key="8">
    <source>
        <dbReference type="ARBA" id="ARBA00022840"/>
    </source>
</evidence>
<dbReference type="Pfam" id="PF13927">
    <property type="entry name" value="Ig_3"/>
    <property type="match status" value="1"/>
</dbReference>
<reference evidence="25" key="1">
    <citation type="submission" date="2025-08" db="UniProtKB">
        <authorList>
            <consortium name="RefSeq"/>
        </authorList>
    </citation>
    <scope>IDENTIFICATION</scope>
    <source>
        <tissue evidence="25">Gonads</tissue>
    </source>
</reference>
<dbReference type="InterPro" id="IPR000719">
    <property type="entry name" value="Prot_kinase_dom"/>
</dbReference>
<evidence type="ECO:0000256" key="19">
    <source>
        <dbReference type="PIRSR" id="PIRSR000615-3"/>
    </source>
</evidence>
<evidence type="ECO:0000256" key="2">
    <source>
        <dbReference type="ARBA" id="ARBA00011902"/>
    </source>
</evidence>
<dbReference type="KEGG" id="lak:106157883"/>
<dbReference type="SMART" id="SM00219">
    <property type="entry name" value="TyrKc"/>
    <property type="match status" value="1"/>
</dbReference>
<dbReference type="GO" id="GO:0043235">
    <property type="term" value="C:receptor complex"/>
    <property type="evidence" value="ECO:0007669"/>
    <property type="project" value="TreeGrafter"/>
</dbReference>
<dbReference type="PROSITE" id="PS00109">
    <property type="entry name" value="PROTEIN_KINASE_TYR"/>
    <property type="match status" value="1"/>
</dbReference>
<dbReference type="GO" id="GO:0007169">
    <property type="term" value="P:cell surface receptor protein tyrosine kinase signaling pathway"/>
    <property type="evidence" value="ECO:0007669"/>
    <property type="project" value="TreeGrafter"/>
</dbReference>
<dbReference type="GO" id="GO:0005886">
    <property type="term" value="C:plasma membrane"/>
    <property type="evidence" value="ECO:0007669"/>
    <property type="project" value="TreeGrafter"/>
</dbReference>
<dbReference type="PANTHER" id="PTHR24416:SF621">
    <property type="entry name" value="TYROSINE KINASE RECEPTOR CAD96CA"/>
    <property type="match status" value="1"/>
</dbReference>
<keyword evidence="9 21" id="KW-1133">Transmembrane helix</keyword>
<evidence type="ECO:0000256" key="21">
    <source>
        <dbReference type="SAM" id="Phobius"/>
    </source>
</evidence>
<feature type="transmembrane region" description="Helical" evidence="21">
    <location>
        <begin position="356"/>
        <end position="381"/>
    </location>
</feature>
<dbReference type="InterPro" id="IPR007110">
    <property type="entry name" value="Ig-like_dom"/>
</dbReference>
<dbReference type="SUPFAM" id="SSF48726">
    <property type="entry name" value="Immunoglobulin"/>
    <property type="match status" value="3"/>
</dbReference>
<keyword evidence="14" id="KW-0325">Glycoprotein</keyword>
<dbReference type="EC" id="2.7.10.1" evidence="2"/>
<feature type="binding site" evidence="19">
    <location>
        <position position="630"/>
    </location>
    <ligand>
        <name>Mg(2+)</name>
        <dbReference type="ChEBI" id="CHEBI:18420"/>
    </ligand>
</feature>
<dbReference type="InterPro" id="IPR008266">
    <property type="entry name" value="Tyr_kinase_AS"/>
</dbReference>
<dbReference type="InterPro" id="IPR020635">
    <property type="entry name" value="Tyr_kinase_cat_dom"/>
</dbReference>
<dbReference type="PANTHER" id="PTHR24416">
    <property type="entry name" value="TYROSINE-PROTEIN KINASE RECEPTOR"/>
    <property type="match status" value="1"/>
</dbReference>
<evidence type="ECO:0000256" key="18">
    <source>
        <dbReference type="PIRSR" id="PIRSR000615-2"/>
    </source>
</evidence>
<dbReference type="CDD" id="cd00096">
    <property type="entry name" value="Ig"/>
    <property type="match status" value="1"/>
</dbReference>
<dbReference type="SUPFAM" id="SSF56112">
    <property type="entry name" value="Protein kinase-like (PK-like)"/>
    <property type="match status" value="1"/>
</dbReference>
<feature type="binding site" evidence="18 20">
    <location>
        <position position="516"/>
    </location>
    <ligand>
        <name>ATP</name>
        <dbReference type="ChEBI" id="CHEBI:30616"/>
    </ligand>
</feature>
<dbReference type="PIRSF" id="PIRSF000615">
    <property type="entry name" value="TyrPK_CSF1-R"/>
    <property type="match status" value="1"/>
</dbReference>
<dbReference type="Gene3D" id="3.30.200.20">
    <property type="entry name" value="Phosphorylase Kinase, domain 1"/>
    <property type="match status" value="1"/>
</dbReference>
<dbReference type="InterPro" id="IPR036179">
    <property type="entry name" value="Ig-like_dom_sf"/>
</dbReference>
<evidence type="ECO:0000256" key="11">
    <source>
        <dbReference type="ARBA" id="ARBA00023137"/>
    </source>
</evidence>
<evidence type="ECO:0000256" key="9">
    <source>
        <dbReference type="ARBA" id="ARBA00022989"/>
    </source>
</evidence>
<dbReference type="InterPro" id="IPR013162">
    <property type="entry name" value="CD80_C2-set"/>
</dbReference>
<dbReference type="SMART" id="SM00409">
    <property type="entry name" value="IG"/>
    <property type="match status" value="3"/>
</dbReference>
<dbReference type="GO" id="GO:0004714">
    <property type="term" value="F:transmembrane receptor protein tyrosine kinase activity"/>
    <property type="evidence" value="ECO:0007669"/>
    <property type="project" value="UniProtKB-EC"/>
</dbReference>
<dbReference type="CDD" id="cd00192">
    <property type="entry name" value="PTKc"/>
    <property type="match status" value="1"/>
</dbReference>
<keyword evidence="15" id="KW-0393">Immunoglobulin domain</keyword>
<dbReference type="InterPro" id="IPR003598">
    <property type="entry name" value="Ig_sub2"/>
</dbReference>
<feature type="domain" description="Ig-like" evidence="23">
    <location>
        <begin position="138"/>
        <end position="232"/>
    </location>
</feature>
<dbReference type="PROSITE" id="PS50011">
    <property type="entry name" value="PROTEIN_KINASE_DOM"/>
    <property type="match status" value="1"/>
</dbReference>
<evidence type="ECO:0000256" key="10">
    <source>
        <dbReference type="ARBA" id="ARBA00023136"/>
    </source>
</evidence>
<dbReference type="SMART" id="SM00408">
    <property type="entry name" value="IGc2"/>
    <property type="match status" value="3"/>
</dbReference>
<comment type="catalytic activity">
    <reaction evidence="16">
        <text>L-tyrosyl-[protein] + ATP = O-phospho-L-tyrosyl-[protein] + ADP + H(+)</text>
        <dbReference type="Rhea" id="RHEA:10596"/>
        <dbReference type="Rhea" id="RHEA-COMP:10136"/>
        <dbReference type="Rhea" id="RHEA-COMP:20101"/>
        <dbReference type="ChEBI" id="CHEBI:15378"/>
        <dbReference type="ChEBI" id="CHEBI:30616"/>
        <dbReference type="ChEBI" id="CHEBI:46858"/>
        <dbReference type="ChEBI" id="CHEBI:61978"/>
        <dbReference type="ChEBI" id="CHEBI:456216"/>
        <dbReference type="EC" id="2.7.10.1"/>
    </reaction>
</comment>
<evidence type="ECO:0000256" key="6">
    <source>
        <dbReference type="ARBA" id="ARBA00022741"/>
    </source>
</evidence>
<evidence type="ECO:0000259" key="22">
    <source>
        <dbReference type="PROSITE" id="PS50011"/>
    </source>
</evidence>
<dbReference type="InterPro" id="IPR013783">
    <property type="entry name" value="Ig-like_fold"/>
</dbReference>
<evidence type="ECO:0000256" key="13">
    <source>
        <dbReference type="ARBA" id="ARBA00023170"/>
    </source>
</evidence>
<dbReference type="AlphaFoldDB" id="A0A1S3HUB1"/>
<organism evidence="24 25">
    <name type="scientific">Lingula anatina</name>
    <name type="common">Brachiopod</name>
    <name type="synonym">Lingula unguis</name>
    <dbReference type="NCBI Taxonomy" id="7574"/>
    <lineage>
        <taxon>Eukaryota</taxon>
        <taxon>Metazoa</taxon>
        <taxon>Spiralia</taxon>
        <taxon>Lophotrochozoa</taxon>
        <taxon>Brachiopoda</taxon>
        <taxon>Linguliformea</taxon>
        <taxon>Lingulata</taxon>
        <taxon>Lingulida</taxon>
        <taxon>Linguloidea</taxon>
        <taxon>Lingulidae</taxon>
        <taxon>Lingula</taxon>
    </lineage>
</organism>
<dbReference type="Pfam" id="PF07714">
    <property type="entry name" value="PK_Tyr_Ser-Thr"/>
    <property type="match status" value="1"/>
</dbReference>
<evidence type="ECO:0000256" key="3">
    <source>
        <dbReference type="ARBA" id="ARBA00022679"/>
    </source>
</evidence>
<evidence type="ECO:0000313" key="24">
    <source>
        <dbReference type="Proteomes" id="UP000085678"/>
    </source>
</evidence>
<dbReference type="Pfam" id="PF07686">
    <property type="entry name" value="V-set"/>
    <property type="match status" value="1"/>
</dbReference>
<dbReference type="Proteomes" id="UP000085678">
    <property type="component" value="Unplaced"/>
</dbReference>
<feature type="domain" description="Protein kinase" evidence="22">
    <location>
        <begin position="482"/>
        <end position="760"/>
    </location>
</feature>
<evidence type="ECO:0000256" key="14">
    <source>
        <dbReference type="ARBA" id="ARBA00023180"/>
    </source>
</evidence>
<dbReference type="PROSITE" id="PS00107">
    <property type="entry name" value="PROTEIN_KINASE_ATP"/>
    <property type="match status" value="1"/>
</dbReference>
<dbReference type="GO" id="GO:0005524">
    <property type="term" value="F:ATP binding"/>
    <property type="evidence" value="ECO:0007669"/>
    <property type="project" value="UniProtKB-UniRule"/>
</dbReference>
<keyword evidence="11" id="KW-0829">Tyrosine-protein kinase</keyword>
<gene>
    <name evidence="25" type="primary">LOC106157883</name>
</gene>
<dbReference type="RefSeq" id="XP_013389131.1">
    <property type="nucleotide sequence ID" value="XM_013533677.2"/>
</dbReference>
<keyword evidence="6 18" id="KW-0547">Nucleotide-binding</keyword>
<dbReference type="InterPro" id="IPR003599">
    <property type="entry name" value="Ig_sub"/>
</dbReference>
<evidence type="ECO:0000259" key="23">
    <source>
        <dbReference type="PROSITE" id="PS50835"/>
    </source>
</evidence>
<feature type="transmembrane region" description="Helical" evidence="21">
    <location>
        <begin position="12"/>
        <end position="31"/>
    </location>
</feature>
<evidence type="ECO:0000256" key="16">
    <source>
        <dbReference type="ARBA" id="ARBA00051243"/>
    </source>
</evidence>
<dbReference type="InterPro" id="IPR011009">
    <property type="entry name" value="Kinase-like_dom_sf"/>
</dbReference>
<evidence type="ECO:0000256" key="15">
    <source>
        <dbReference type="ARBA" id="ARBA00023319"/>
    </source>
</evidence>
<dbReference type="Gene3D" id="2.60.40.10">
    <property type="entry name" value="Immunoglobulins"/>
    <property type="match status" value="3"/>
</dbReference>
<feature type="binding site" evidence="18">
    <location>
        <position position="629"/>
    </location>
    <ligand>
        <name>ATP</name>
        <dbReference type="ChEBI" id="CHEBI:30616"/>
    </ligand>
</feature>
<dbReference type="InterPro" id="IPR050122">
    <property type="entry name" value="RTK"/>
</dbReference>
<feature type="binding site" evidence="18">
    <location>
        <begin position="489"/>
        <end position="496"/>
    </location>
    <ligand>
        <name>ATP</name>
        <dbReference type="ChEBI" id="CHEBI:30616"/>
    </ligand>
</feature>
<accession>A0A1S3HUB1</accession>
<keyword evidence="4 21" id="KW-0812">Transmembrane</keyword>
<dbReference type="STRING" id="7574.A0A1S3HUB1"/>
<keyword evidence="19" id="KW-0479">Metal-binding</keyword>
<dbReference type="InterPro" id="IPR017441">
    <property type="entry name" value="Protein_kinase_ATP_BS"/>
</dbReference>
<keyword evidence="24" id="KW-1185">Reference proteome</keyword>
<dbReference type="GeneID" id="106157883"/>
<evidence type="ECO:0000256" key="17">
    <source>
        <dbReference type="PIRSR" id="PIRSR000615-1"/>
    </source>
</evidence>
<keyword evidence="19" id="KW-0460">Magnesium</keyword>
<keyword evidence="12" id="KW-1015">Disulfide bond</keyword>
<keyword evidence="13 25" id="KW-0675">Receptor</keyword>
<evidence type="ECO:0000256" key="12">
    <source>
        <dbReference type="ARBA" id="ARBA00023157"/>
    </source>
</evidence>
<keyword evidence="7" id="KW-0418">Kinase</keyword>
<protein>
    <recommendedName>
        <fullName evidence="2">receptor protein-tyrosine kinase</fullName>
        <ecNumber evidence="2">2.7.10.1</ecNumber>
    </recommendedName>
</protein>
<dbReference type="InParanoid" id="A0A1S3HUB1"/>
<dbReference type="PRINTS" id="PR00109">
    <property type="entry name" value="TYRKINASE"/>
</dbReference>
<dbReference type="FunFam" id="1.10.510.10:FF:000190">
    <property type="entry name" value="Proto-oncogene tyrosine-protein kinase receptor Ret"/>
    <property type="match status" value="1"/>
</dbReference>
<keyword evidence="10 21" id="KW-0472">Membrane</keyword>
<dbReference type="GO" id="GO:0046872">
    <property type="term" value="F:metal ion binding"/>
    <property type="evidence" value="ECO:0007669"/>
    <property type="project" value="UniProtKB-KW"/>
</dbReference>
<keyword evidence="3" id="KW-0808">Transferase</keyword>
<evidence type="ECO:0000256" key="5">
    <source>
        <dbReference type="ARBA" id="ARBA00022729"/>
    </source>
</evidence>
<evidence type="ECO:0000256" key="7">
    <source>
        <dbReference type="ARBA" id="ARBA00022777"/>
    </source>
</evidence>
<feature type="active site" description="Proton acceptor" evidence="17">
    <location>
        <position position="625"/>
    </location>
</feature>
<keyword evidence="8 18" id="KW-0067">ATP-binding</keyword>
<dbReference type="InterPro" id="IPR013106">
    <property type="entry name" value="Ig_V-set"/>
</dbReference>
<dbReference type="Gene3D" id="1.10.510.10">
    <property type="entry name" value="Transferase(Phosphotransferase) domain 1"/>
    <property type="match status" value="1"/>
</dbReference>
<evidence type="ECO:0000256" key="1">
    <source>
        <dbReference type="ARBA" id="ARBA00004479"/>
    </source>
</evidence>
<name>A0A1S3HUB1_LINAN</name>
<proteinExistence type="predicted"/>
<dbReference type="PROSITE" id="PS50835">
    <property type="entry name" value="IG_LIKE"/>
    <property type="match status" value="3"/>
</dbReference>
<evidence type="ECO:0000256" key="4">
    <source>
        <dbReference type="ARBA" id="ARBA00022692"/>
    </source>
</evidence>
<feature type="binding site" evidence="19">
    <location>
        <position position="643"/>
    </location>
    <ligand>
        <name>Mg(2+)</name>
        <dbReference type="ChEBI" id="CHEBI:18420"/>
    </ligand>
</feature>
<sequence length="789" mass="87478">MAVFCLSSQSKFSFELLFVIVILLLAVSGIVTQTTVVGVPGETTTLQCTYTASGTLAVVGWYKGSENIFELYPDGAQYSFGPDKARLSGTLSESTKTTTLNIQQTQCPGDEGEYRCRVNVRGAPKETYSQELVIKVEPSENPVLTTQQLNDRGSTKFMCSGQLGRPAKGITWYRTLNGQQQNRTSEAQSSNPDLNSNGCTYNGQSELRVDVSASDDGAQFTCMIGQKSASVSLTAASNPEITYTTTGALPIIDSAMGSVEFVKGSAITLICSATGDPQPNFKWFYREELSNTREARSGNRDNSSVLNLNNIQKPGYYECQASNILNQLNNPPSKVLRITQSEPATGATVGGLSGEAIGGIIGAILGVTVIIVLAYVTYAYCIKKKRETRGEEKVSQENNAEDEVEELQTFVSGELRSNEETYKRPVNRNLSAEQQVLRSKEEPYEWPVNTNFITEHQVFNPMEEPQYAEIQERDVEIRRQNIKLMEKIGSGAFGQVFRGNIFNLDGKQNWSIAAVKTAKDTSDISLYSEMMKELKVMLELQSHPNVVELLGSCTRDDAVPLIIVEYLPNGNLQDYLRNDRSKQKVLYGNLHGISSSLTPRDLMKFASDVANGMSYLSSMAILHRDLAARNILVAEDRTCKISDFGFAKDVIESHTYIKQSQSRLPIRWMSPEALFDNIYSTQSDVWAYGVLLWEIVTLGSSPYPGMSAKQVMEAVTEGYRMPQPPHCSLGMYIIMLSCWEEVPSSRSTFKDIVNSLDVLLASESDVLTLGKFEEKLYEDIDKYNVEEKC</sequence>
<dbReference type="InterPro" id="IPR001245">
    <property type="entry name" value="Ser-Thr/Tyr_kinase_cat_dom"/>
</dbReference>
<evidence type="ECO:0000313" key="25">
    <source>
        <dbReference type="RefSeq" id="XP_013389131.1"/>
    </source>
</evidence>
<dbReference type="Pfam" id="PF08205">
    <property type="entry name" value="C2-set_2"/>
    <property type="match status" value="1"/>
</dbReference>
<feature type="domain" description="Ig-like" evidence="23">
    <location>
        <begin position="239"/>
        <end position="337"/>
    </location>
</feature>
<dbReference type="OrthoDB" id="5984265at2759"/>
<keyword evidence="5" id="KW-0732">Signal</keyword>
<evidence type="ECO:0000256" key="20">
    <source>
        <dbReference type="PROSITE-ProRule" id="PRU10141"/>
    </source>
</evidence>